<organism evidence="6 7">
    <name type="scientific">Melanomma pulvis-pyrius CBS 109.77</name>
    <dbReference type="NCBI Taxonomy" id="1314802"/>
    <lineage>
        <taxon>Eukaryota</taxon>
        <taxon>Fungi</taxon>
        <taxon>Dikarya</taxon>
        <taxon>Ascomycota</taxon>
        <taxon>Pezizomycotina</taxon>
        <taxon>Dothideomycetes</taxon>
        <taxon>Pleosporomycetidae</taxon>
        <taxon>Pleosporales</taxon>
        <taxon>Melanommataceae</taxon>
        <taxon>Melanomma</taxon>
    </lineage>
</organism>
<evidence type="ECO:0000256" key="2">
    <source>
        <dbReference type="ARBA" id="ARBA00022723"/>
    </source>
</evidence>
<dbReference type="GO" id="GO:0004497">
    <property type="term" value="F:monooxygenase activity"/>
    <property type="evidence" value="ECO:0007669"/>
    <property type="project" value="UniProtKB-KW"/>
</dbReference>
<dbReference type="GO" id="GO:0005506">
    <property type="term" value="F:iron ion binding"/>
    <property type="evidence" value="ECO:0007669"/>
    <property type="project" value="InterPro"/>
</dbReference>
<evidence type="ECO:0000313" key="7">
    <source>
        <dbReference type="Proteomes" id="UP000799757"/>
    </source>
</evidence>
<dbReference type="AlphaFoldDB" id="A0A6A6XV29"/>
<dbReference type="InterPro" id="IPR002401">
    <property type="entry name" value="Cyt_P450_E_grp-I"/>
</dbReference>
<sequence>MDSSHFLGKVIDADGLLSHFSNESGISVCRVAETLLIACAICYVYSCVQSRYFHPLSQFPGPFWASISNFWKLYILSTKESHTRGIEYHQKYGPVIRVAPNLLVFNDPKLVPIVYHRSADKSDFYSPGVLGRIRPPFQTQDHKEHAAKRKRIAASFQISNLRRVETDVNATITRLMERFQELYIDTGDKLDITQWIKWFVYDTISSMAFGKSVGFVEKAEDVEGLIQNFHNMAPMAGLVAALPNWVNPFLNAPILGDYLMPSSGDGSGTGKIMQFRDNMLRDRLADRHAKSHGDFLDNLMNAKNADGSYMTEGEIKAEAFVLMVAGPDTTAAFIGPFVNNVIQNPAIHARLRREIQDFEAQGKLANPVVTFEQTQTLPYFMACIQETLRYNPSTPVILPRLISKGGIEINGKYVPEGTEMGANPYVIHRDKGIFGEDAFEFNPDRWLGDETRVKEMNKYIMSWGYGARQCLGKNVAQLITQKVCLEMFRRFDFKCITPEKPWREANLALMIYWDQWLSVSPAPKADH</sequence>
<keyword evidence="3 4" id="KW-0408">Iron</keyword>
<keyword evidence="4 5" id="KW-0349">Heme</keyword>
<dbReference type="Gene3D" id="1.10.630.10">
    <property type="entry name" value="Cytochrome P450"/>
    <property type="match status" value="1"/>
</dbReference>
<gene>
    <name evidence="6" type="ORF">K505DRAFT_294280</name>
</gene>
<dbReference type="Pfam" id="PF00067">
    <property type="entry name" value="p450"/>
    <property type="match status" value="1"/>
</dbReference>
<dbReference type="GO" id="GO:0016705">
    <property type="term" value="F:oxidoreductase activity, acting on paired donors, with incorporation or reduction of molecular oxygen"/>
    <property type="evidence" value="ECO:0007669"/>
    <property type="project" value="InterPro"/>
</dbReference>
<accession>A0A6A6XV29</accession>
<keyword evidence="7" id="KW-1185">Reference proteome</keyword>
<dbReference type="InterPro" id="IPR036396">
    <property type="entry name" value="Cyt_P450_sf"/>
</dbReference>
<evidence type="ECO:0000256" key="3">
    <source>
        <dbReference type="ARBA" id="ARBA00023004"/>
    </source>
</evidence>
<keyword evidence="2 4" id="KW-0479">Metal-binding</keyword>
<dbReference type="InterPro" id="IPR017972">
    <property type="entry name" value="Cyt_P450_CS"/>
</dbReference>
<evidence type="ECO:0000313" key="6">
    <source>
        <dbReference type="EMBL" id="KAF2799614.1"/>
    </source>
</evidence>
<dbReference type="OrthoDB" id="3934656at2759"/>
<evidence type="ECO:0000256" key="1">
    <source>
        <dbReference type="ARBA" id="ARBA00001971"/>
    </source>
</evidence>
<protein>
    <submittedName>
        <fullName evidence="6">Cytochrome P450 monooxygenase</fullName>
    </submittedName>
</protein>
<comment type="similarity">
    <text evidence="5">Belongs to the cytochrome P450 family.</text>
</comment>
<dbReference type="InterPro" id="IPR001128">
    <property type="entry name" value="Cyt_P450"/>
</dbReference>
<feature type="binding site" description="axial binding residue" evidence="4">
    <location>
        <position position="470"/>
    </location>
    <ligand>
        <name>heme</name>
        <dbReference type="ChEBI" id="CHEBI:30413"/>
    </ligand>
    <ligandPart>
        <name>Fe</name>
        <dbReference type="ChEBI" id="CHEBI:18248"/>
    </ligandPart>
</feature>
<dbReference type="GO" id="GO:0020037">
    <property type="term" value="F:heme binding"/>
    <property type="evidence" value="ECO:0007669"/>
    <property type="project" value="InterPro"/>
</dbReference>
<proteinExistence type="inferred from homology"/>
<dbReference type="InterPro" id="IPR050121">
    <property type="entry name" value="Cytochrome_P450_monoxygenase"/>
</dbReference>
<dbReference type="EMBL" id="MU001761">
    <property type="protein sequence ID" value="KAF2799614.1"/>
    <property type="molecule type" value="Genomic_DNA"/>
</dbReference>
<dbReference type="Proteomes" id="UP000799757">
    <property type="component" value="Unassembled WGS sequence"/>
</dbReference>
<dbReference type="PANTHER" id="PTHR24305">
    <property type="entry name" value="CYTOCHROME P450"/>
    <property type="match status" value="1"/>
</dbReference>
<keyword evidence="5" id="KW-0560">Oxidoreductase</keyword>
<dbReference type="PROSITE" id="PS00086">
    <property type="entry name" value="CYTOCHROME_P450"/>
    <property type="match status" value="1"/>
</dbReference>
<evidence type="ECO:0000256" key="4">
    <source>
        <dbReference type="PIRSR" id="PIRSR602401-1"/>
    </source>
</evidence>
<name>A0A6A6XV29_9PLEO</name>
<dbReference type="PANTHER" id="PTHR24305:SF85">
    <property type="entry name" value="P450, PUTATIVE (EUROFUNG)-RELATED"/>
    <property type="match status" value="1"/>
</dbReference>
<dbReference type="PRINTS" id="PR00463">
    <property type="entry name" value="EP450I"/>
</dbReference>
<keyword evidence="5 6" id="KW-0503">Monooxygenase</keyword>
<dbReference type="SUPFAM" id="SSF48264">
    <property type="entry name" value="Cytochrome P450"/>
    <property type="match status" value="1"/>
</dbReference>
<comment type="cofactor">
    <cofactor evidence="1 4">
        <name>heme</name>
        <dbReference type="ChEBI" id="CHEBI:30413"/>
    </cofactor>
</comment>
<evidence type="ECO:0000256" key="5">
    <source>
        <dbReference type="RuleBase" id="RU000461"/>
    </source>
</evidence>
<dbReference type="CDD" id="cd11060">
    <property type="entry name" value="CYP57A1-like"/>
    <property type="match status" value="1"/>
</dbReference>
<reference evidence="6" key="1">
    <citation type="journal article" date="2020" name="Stud. Mycol.">
        <title>101 Dothideomycetes genomes: a test case for predicting lifestyles and emergence of pathogens.</title>
        <authorList>
            <person name="Haridas S."/>
            <person name="Albert R."/>
            <person name="Binder M."/>
            <person name="Bloem J."/>
            <person name="Labutti K."/>
            <person name="Salamov A."/>
            <person name="Andreopoulos B."/>
            <person name="Baker S."/>
            <person name="Barry K."/>
            <person name="Bills G."/>
            <person name="Bluhm B."/>
            <person name="Cannon C."/>
            <person name="Castanera R."/>
            <person name="Culley D."/>
            <person name="Daum C."/>
            <person name="Ezra D."/>
            <person name="Gonzalez J."/>
            <person name="Henrissat B."/>
            <person name="Kuo A."/>
            <person name="Liang C."/>
            <person name="Lipzen A."/>
            <person name="Lutzoni F."/>
            <person name="Magnuson J."/>
            <person name="Mondo S."/>
            <person name="Nolan M."/>
            <person name="Ohm R."/>
            <person name="Pangilinan J."/>
            <person name="Park H.-J."/>
            <person name="Ramirez L."/>
            <person name="Alfaro M."/>
            <person name="Sun H."/>
            <person name="Tritt A."/>
            <person name="Yoshinaga Y."/>
            <person name="Zwiers L.-H."/>
            <person name="Turgeon B."/>
            <person name="Goodwin S."/>
            <person name="Spatafora J."/>
            <person name="Crous P."/>
            <person name="Grigoriev I."/>
        </authorList>
    </citation>
    <scope>NUCLEOTIDE SEQUENCE</scope>
    <source>
        <strain evidence="6">CBS 109.77</strain>
    </source>
</reference>